<evidence type="ECO:0000313" key="2">
    <source>
        <dbReference type="EMBL" id="CAG5098661.1"/>
    </source>
</evidence>
<evidence type="ECO:0000256" key="1">
    <source>
        <dbReference type="SAM" id="MobiDB-lite"/>
    </source>
</evidence>
<name>A0ABN7SG43_OIKDI</name>
<evidence type="ECO:0000313" key="3">
    <source>
        <dbReference type="Proteomes" id="UP001158576"/>
    </source>
</evidence>
<keyword evidence="3" id="KW-1185">Reference proteome</keyword>
<dbReference type="EMBL" id="OU015569">
    <property type="protein sequence ID" value="CAG5098661.1"/>
    <property type="molecule type" value="Genomic_DNA"/>
</dbReference>
<sequence>MEDKVRTKETIQKIVHGSASAERNDTSPGVFSDLLSETKYVSDHHPHRATLSVCRPAQKRRSSHGQLLGRSKMQKLKRVGAGQVRKPSGRNSNFPLNSLPTVPLEKDGKGRIVVDGNDIFAGASGSKIGPASLHQIEQVDDGNDKLCTEKKTEKTAPQMRIERANHLLWLGDKAEAFEEIMNGKGYYKKNDSTRFEMSENTYSQKAWLIYPFDKDVGKAYDRIEKIHEEKHGKVVTEKKPINSDEPFDPFAEYVFKTGVEDDR</sequence>
<feature type="compositionally biased region" description="Basic and acidic residues" evidence="1">
    <location>
        <begin position="1"/>
        <end position="11"/>
    </location>
</feature>
<reference evidence="2 3" key="1">
    <citation type="submission" date="2021-04" db="EMBL/GenBank/DDBJ databases">
        <authorList>
            <person name="Bliznina A."/>
        </authorList>
    </citation>
    <scope>NUCLEOTIDE SEQUENCE [LARGE SCALE GENOMIC DNA]</scope>
</reference>
<gene>
    <name evidence="2" type="ORF">OKIOD_LOCUS7427</name>
</gene>
<feature type="compositionally biased region" description="Polar residues" evidence="1">
    <location>
        <begin position="89"/>
        <end position="100"/>
    </location>
</feature>
<feature type="region of interest" description="Disordered" evidence="1">
    <location>
        <begin position="81"/>
        <end position="102"/>
    </location>
</feature>
<feature type="region of interest" description="Disordered" evidence="1">
    <location>
        <begin position="1"/>
        <end position="28"/>
    </location>
</feature>
<organism evidence="2 3">
    <name type="scientific">Oikopleura dioica</name>
    <name type="common">Tunicate</name>
    <dbReference type="NCBI Taxonomy" id="34765"/>
    <lineage>
        <taxon>Eukaryota</taxon>
        <taxon>Metazoa</taxon>
        <taxon>Chordata</taxon>
        <taxon>Tunicata</taxon>
        <taxon>Appendicularia</taxon>
        <taxon>Copelata</taxon>
        <taxon>Oikopleuridae</taxon>
        <taxon>Oikopleura</taxon>
    </lineage>
</organism>
<proteinExistence type="predicted"/>
<accession>A0ABN7SG43</accession>
<dbReference type="Proteomes" id="UP001158576">
    <property type="component" value="Chromosome XSR"/>
</dbReference>
<protein>
    <submittedName>
        <fullName evidence="2">Oidioi.mRNA.OKI2018_I69.XSR.g15869.t1.cds</fullName>
    </submittedName>
</protein>